<dbReference type="EMBL" id="CM045764">
    <property type="protein sequence ID" value="KAI8007235.1"/>
    <property type="molecule type" value="Genomic_DNA"/>
</dbReference>
<dbReference type="Proteomes" id="UP001060215">
    <property type="component" value="Chromosome 7"/>
</dbReference>
<protein>
    <submittedName>
        <fullName evidence="1">Polyubiquitin-C</fullName>
    </submittedName>
</protein>
<proteinExistence type="predicted"/>
<organism evidence="1 2">
    <name type="scientific">Camellia lanceoleosa</name>
    <dbReference type="NCBI Taxonomy" id="1840588"/>
    <lineage>
        <taxon>Eukaryota</taxon>
        <taxon>Viridiplantae</taxon>
        <taxon>Streptophyta</taxon>
        <taxon>Embryophyta</taxon>
        <taxon>Tracheophyta</taxon>
        <taxon>Spermatophyta</taxon>
        <taxon>Magnoliopsida</taxon>
        <taxon>eudicotyledons</taxon>
        <taxon>Gunneridae</taxon>
        <taxon>Pentapetalae</taxon>
        <taxon>asterids</taxon>
        <taxon>Ericales</taxon>
        <taxon>Theaceae</taxon>
        <taxon>Camellia</taxon>
    </lineage>
</organism>
<comment type="caution">
    <text evidence="1">The sequence shown here is derived from an EMBL/GenBank/DDBJ whole genome shotgun (WGS) entry which is preliminary data.</text>
</comment>
<keyword evidence="2" id="KW-1185">Reference proteome</keyword>
<name>A0ACC0H289_9ERIC</name>
<evidence type="ECO:0000313" key="1">
    <source>
        <dbReference type="EMBL" id="KAI8007235.1"/>
    </source>
</evidence>
<reference evidence="1 2" key="1">
    <citation type="journal article" date="2022" name="Plant J.">
        <title>Chromosome-level genome of Camellia lanceoleosa provides a valuable resource for understanding genome evolution and self-incompatibility.</title>
        <authorList>
            <person name="Gong W."/>
            <person name="Xiao S."/>
            <person name="Wang L."/>
            <person name="Liao Z."/>
            <person name="Chang Y."/>
            <person name="Mo W."/>
            <person name="Hu G."/>
            <person name="Li W."/>
            <person name="Zhao G."/>
            <person name="Zhu H."/>
            <person name="Hu X."/>
            <person name="Ji K."/>
            <person name="Xiang X."/>
            <person name="Song Q."/>
            <person name="Yuan D."/>
            <person name="Jin S."/>
            <person name="Zhang L."/>
        </authorList>
    </citation>
    <scope>NUCLEOTIDE SEQUENCE [LARGE SCALE GENOMIC DNA]</scope>
    <source>
        <strain evidence="1">SQ_2022a</strain>
    </source>
</reference>
<sequence>MVLHGAVVFRVFIEMPSSGKTITLQLNMSDTVLNIKNVIEVEERIQQDLHILYYGAKQLNDTQKLIDLDIPKNSTFQLFVKPTEELQIFVNVARKTIPLEVKVWHTVRDIKAMIQSVERAPPEQQILIQARKRLVDTHTLAKYDLKMDPIIHLVCPSMDIFIRIRPIGKIVSLKVKKWDLVANVKALISEKKGIPLHQQSLTHDGEPLKDEDTLSACGIGKKSTLDMDLCPRSAMQVYICKKNQEFVPLEVRAWYAVIDVKNLIQCTEGRLHDHLELVYKAVPLKDSKTLSDYGIKEKSTLFMVNSSILIYIEFCIPPDSQRFIFAGKVLEDSHLILHCYGIEEGSTLNLVDCSKGDVKQIIVSMRWRKSMKFSVKIWYTVHVLKAMIASMVDLPIDHQILIYNQNKLEDSRTLFYYNIEEDCTIQVISPMQIFIKTWERTIVLDVEKFDTIDSVMNKVGKKLSFTTDCLRLMFIGKSLQGHQTLADYGIQNCNTLELAMAF</sequence>
<gene>
    <name evidence="1" type="ORF">LOK49_LG07G01716</name>
</gene>
<accession>A0ACC0H289</accession>
<evidence type="ECO:0000313" key="2">
    <source>
        <dbReference type="Proteomes" id="UP001060215"/>
    </source>
</evidence>